<keyword evidence="7 11" id="KW-0521">NADP</keyword>
<gene>
    <name evidence="14" type="ORF">EV675_5043</name>
</gene>
<dbReference type="EC" id="1.1.1.169" evidence="4 11"/>
<dbReference type="GO" id="GO:0005737">
    <property type="term" value="C:cytoplasm"/>
    <property type="evidence" value="ECO:0007669"/>
    <property type="project" value="TreeGrafter"/>
</dbReference>
<dbReference type="Pfam" id="PF02558">
    <property type="entry name" value="ApbA"/>
    <property type="match status" value="1"/>
</dbReference>
<evidence type="ECO:0000256" key="1">
    <source>
        <dbReference type="ARBA" id="ARBA00002919"/>
    </source>
</evidence>
<feature type="domain" description="Ketopantoate reductase N-terminal" evidence="12">
    <location>
        <begin position="4"/>
        <end position="105"/>
    </location>
</feature>
<comment type="catalytic activity">
    <reaction evidence="10 11">
        <text>(R)-pantoate + NADP(+) = 2-dehydropantoate + NADPH + H(+)</text>
        <dbReference type="Rhea" id="RHEA:16233"/>
        <dbReference type="ChEBI" id="CHEBI:11561"/>
        <dbReference type="ChEBI" id="CHEBI:15378"/>
        <dbReference type="ChEBI" id="CHEBI:15980"/>
        <dbReference type="ChEBI" id="CHEBI:57783"/>
        <dbReference type="ChEBI" id="CHEBI:58349"/>
        <dbReference type="EC" id="1.1.1.169"/>
    </reaction>
</comment>
<keyword evidence="8 11" id="KW-0560">Oxidoreductase</keyword>
<evidence type="ECO:0000256" key="9">
    <source>
        <dbReference type="ARBA" id="ARBA00032024"/>
    </source>
</evidence>
<dbReference type="InterPro" id="IPR013328">
    <property type="entry name" value="6PGD_dom2"/>
</dbReference>
<dbReference type="NCBIfam" id="NF005089">
    <property type="entry name" value="PRK06522.1-4"/>
    <property type="match status" value="1"/>
</dbReference>
<dbReference type="UniPathway" id="UPA00028">
    <property type="reaction ID" value="UER00004"/>
</dbReference>
<dbReference type="InterPro" id="IPR051402">
    <property type="entry name" value="KPR-Related"/>
</dbReference>
<dbReference type="SUPFAM" id="SSF51735">
    <property type="entry name" value="NAD(P)-binding Rossmann-fold domains"/>
    <property type="match status" value="1"/>
</dbReference>
<dbReference type="OrthoDB" id="9796561at2"/>
<evidence type="ECO:0000313" key="15">
    <source>
        <dbReference type="Proteomes" id="UP000292445"/>
    </source>
</evidence>
<dbReference type="PANTHER" id="PTHR21708">
    <property type="entry name" value="PROBABLE 2-DEHYDROPANTOATE 2-REDUCTASE"/>
    <property type="match status" value="1"/>
</dbReference>
<protein>
    <recommendedName>
        <fullName evidence="5 11">2-dehydropantoate 2-reductase</fullName>
        <ecNumber evidence="4 11">1.1.1.169</ecNumber>
    </recommendedName>
    <alternativeName>
        <fullName evidence="9 11">Ketopantoate reductase</fullName>
    </alternativeName>
</protein>
<dbReference type="InterPro" id="IPR008927">
    <property type="entry name" value="6-PGluconate_DH-like_C_sf"/>
</dbReference>
<dbReference type="FunFam" id="3.40.50.720:FF:000307">
    <property type="entry name" value="2-dehydropantoate 2-reductase"/>
    <property type="match status" value="1"/>
</dbReference>
<evidence type="ECO:0000256" key="3">
    <source>
        <dbReference type="ARBA" id="ARBA00007870"/>
    </source>
</evidence>
<sequence length="326" mass="33818">MNKVCIFGAGAVGGYMAAHLARAGVDVSVVARGEHLAAIRRDGLRLIGHDGEFTVRVAASDRPADLGPQDLVISTLKAHGLPPAASSMRALLGPDTPVVFAVNGIPWWYLANLRGGAPSASRLDPDGTLARELGLARTLGCVIRSPNEVVAPGVVRNNSRASSFVVGEPGGALSPRLEQVVALMRRGLPGAAATGDIGREIWGKLLLNVPSSLLSSLTHSPSSALFADPATRELYARLAREACAVAARHGVAMAFDLEGQVAATGSNPHPPSMLQDLLAGRPLELDAQLFAVQDLARSAGVDTPMLDVMLALLAHRAHARSPAAHG</sequence>
<evidence type="ECO:0000256" key="8">
    <source>
        <dbReference type="ARBA" id="ARBA00023002"/>
    </source>
</evidence>
<evidence type="ECO:0000256" key="7">
    <source>
        <dbReference type="ARBA" id="ARBA00022857"/>
    </source>
</evidence>
<dbReference type="InterPro" id="IPR036291">
    <property type="entry name" value="NAD(P)-bd_dom_sf"/>
</dbReference>
<evidence type="ECO:0000259" key="13">
    <source>
        <dbReference type="Pfam" id="PF08546"/>
    </source>
</evidence>
<dbReference type="InterPro" id="IPR003710">
    <property type="entry name" value="ApbA"/>
</dbReference>
<dbReference type="InterPro" id="IPR013332">
    <property type="entry name" value="KPR_N"/>
</dbReference>
<comment type="similarity">
    <text evidence="3 11">Belongs to the ketopantoate reductase family.</text>
</comment>
<dbReference type="GO" id="GO:0015940">
    <property type="term" value="P:pantothenate biosynthetic process"/>
    <property type="evidence" value="ECO:0007669"/>
    <property type="project" value="UniProtKB-UniPathway"/>
</dbReference>
<keyword evidence="6 11" id="KW-0566">Pantothenate biosynthesis</keyword>
<evidence type="ECO:0000256" key="5">
    <source>
        <dbReference type="ARBA" id="ARBA00019465"/>
    </source>
</evidence>
<dbReference type="NCBIfam" id="TIGR00745">
    <property type="entry name" value="apbA_panE"/>
    <property type="match status" value="1"/>
</dbReference>
<comment type="caution">
    <text evidence="14">The sequence shown here is derived from an EMBL/GenBank/DDBJ whole genome shotgun (WGS) entry which is preliminary data.</text>
</comment>
<dbReference type="InterPro" id="IPR013752">
    <property type="entry name" value="KPA_reductase"/>
</dbReference>
<dbReference type="Proteomes" id="UP000292445">
    <property type="component" value="Unassembled WGS sequence"/>
</dbReference>
<dbReference type="Gene3D" id="3.40.50.720">
    <property type="entry name" value="NAD(P)-binding Rossmann-like Domain"/>
    <property type="match status" value="1"/>
</dbReference>
<feature type="domain" description="Ketopantoate reductase C-terminal" evidence="13">
    <location>
        <begin position="196"/>
        <end position="315"/>
    </location>
</feature>
<name>A0A4Q7N8G9_9BURK</name>
<dbReference type="AlphaFoldDB" id="A0A4Q7N8G9"/>
<evidence type="ECO:0000256" key="6">
    <source>
        <dbReference type="ARBA" id="ARBA00022655"/>
    </source>
</evidence>
<organism evidence="14 15">
    <name type="scientific">Pigmentiphaga kullae</name>
    <dbReference type="NCBI Taxonomy" id="151784"/>
    <lineage>
        <taxon>Bacteria</taxon>
        <taxon>Pseudomonadati</taxon>
        <taxon>Pseudomonadota</taxon>
        <taxon>Betaproteobacteria</taxon>
        <taxon>Burkholderiales</taxon>
        <taxon>Alcaligenaceae</taxon>
        <taxon>Pigmentiphaga</taxon>
    </lineage>
</organism>
<evidence type="ECO:0000256" key="4">
    <source>
        <dbReference type="ARBA" id="ARBA00013014"/>
    </source>
</evidence>
<dbReference type="Pfam" id="PF08546">
    <property type="entry name" value="ApbA_C"/>
    <property type="match status" value="1"/>
</dbReference>
<dbReference type="EMBL" id="SGXC01000003">
    <property type="protein sequence ID" value="RZS78395.1"/>
    <property type="molecule type" value="Genomic_DNA"/>
</dbReference>
<evidence type="ECO:0000259" key="12">
    <source>
        <dbReference type="Pfam" id="PF02558"/>
    </source>
</evidence>
<dbReference type="Gene3D" id="1.10.1040.10">
    <property type="entry name" value="N-(1-d-carboxylethyl)-l-norvaline Dehydrogenase, domain 2"/>
    <property type="match status" value="1"/>
</dbReference>
<dbReference type="PANTHER" id="PTHR21708:SF45">
    <property type="entry name" value="2-DEHYDROPANTOATE 2-REDUCTASE"/>
    <property type="match status" value="1"/>
</dbReference>
<reference evidence="14 15" key="1">
    <citation type="submission" date="2019-02" db="EMBL/GenBank/DDBJ databases">
        <title>Genomic Encyclopedia of Type Strains, Phase IV (KMG-IV): sequencing the most valuable type-strain genomes for metagenomic binning, comparative biology and taxonomic classification.</title>
        <authorList>
            <person name="Goeker M."/>
        </authorList>
    </citation>
    <scope>NUCLEOTIDE SEQUENCE [LARGE SCALE GENOMIC DNA]</scope>
    <source>
        <strain evidence="14 15">K24</strain>
    </source>
</reference>
<evidence type="ECO:0000256" key="10">
    <source>
        <dbReference type="ARBA" id="ARBA00048793"/>
    </source>
</evidence>
<evidence type="ECO:0000256" key="2">
    <source>
        <dbReference type="ARBA" id="ARBA00004994"/>
    </source>
</evidence>
<keyword evidence="15" id="KW-1185">Reference proteome</keyword>
<dbReference type="SUPFAM" id="SSF48179">
    <property type="entry name" value="6-phosphogluconate dehydrogenase C-terminal domain-like"/>
    <property type="match status" value="1"/>
</dbReference>
<dbReference type="FunFam" id="1.10.1040.10:FF:000017">
    <property type="entry name" value="2-dehydropantoate 2-reductase"/>
    <property type="match status" value="1"/>
</dbReference>
<dbReference type="GO" id="GO:0008677">
    <property type="term" value="F:2-dehydropantoate 2-reductase activity"/>
    <property type="evidence" value="ECO:0007669"/>
    <property type="project" value="UniProtKB-EC"/>
</dbReference>
<comment type="pathway">
    <text evidence="2 11">Cofactor biosynthesis; (R)-pantothenate biosynthesis; (R)-pantoate from 3-methyl-2-oxobutanoate: step 2/2.</text>
</comment>
<evidence type="ECO:0000256" key="11">
    <source>
        <dbReference type="RuleBase" id="RU362068"/>
    </source>
</evidence>
<proteinExistence type="inferred from homology"/>
<dbReference type="RefSeq" id="WP_087840828.1">
    <property type="nucleotide sequence ID" value="NZ_SGXC01000003.1"/>
</dbReference>
<comment type="function">
    <text evidence="1 11">Catalyzes the NADPH-dependent reduction of ketopantoate into pantoic acid.</text>
</comment>
<accession>A0A4Q7N8G9</accession>
<evidence type="ECO:0000313" key="14">
    <source>
        <dbReference type="EMBL" id="RZS78395.1"/>
    </source>
</evidence>